<comment type="caution">
    <text evidence="1">The sequence shown here is derived from an EMBL/GenBank/DDBJ whole genome shotgun (WGS) entry which is preliminary data.</text>
</comment>
<dbReference type="Proteomes" id="UP000233551">
    <property type="component" value="Unassembled WGS sequence"/>
</dbReference>
<evidence type="ECO:0000313" key="2">
    <source>
        <dbReference type="Proteomes" id="UP000233551"/>
    </source>
</evidence>
<organism evidence="1 2">
    <name type="scientific">Punica granatum</name>
    <name type="common">Pomegranate</name>
    <dbReference type="NCBI Taxonomy" id="22663"/>
    <lineage>
        <taxon>Eukaryota</taxon>
        <taxon>Viridiplantae</taxon>
        <taxon>Streptophyta</taxon>
        <taxon>Embryophyta</taxon>
        <taxon>Tracheophyta</taxon>
        <taxon>Spermatophyta</taxon>
        <taxon>Magnoliopsida</taxon>
        <taxon>eudicotyledons</taxon>
        <taxon>Gunneridae</taxon>
        <taxon>Pentapetalae</taxon>
        <taxon>rosids</taxon>
        <taxon>malvids</taxon>
        <taxon>Myrtales</taxon>
        <taxon>Lythraceae</taxon>
        <taxon>Punica</taxon>
    </lineage>
</organism>
<name>A0A2I0JY58_PUNGR</name>
<reference evidence="1 2" key="1">
    <citation type="submission" date="2017-11" db="EMBL/GenBank/DDBJ databases">
        <title>De-novo sequencing of pomegranate (Punica granatum L.) genome.</title>
        <authorList>
            <person name="Akparov Z."/>
            <person name="Amiraslanov A."/>
            <person name="Hajiyeva S."/>
            <person name="Abbasov M."/>
            <person name="Kaur K."/>
            <person name="Hamwieh A."/>
            <person name="Solovyev V."/>
            <person name="Salamov A."/>
            <person name="Braich B."/>
            <person name="Kosarev P."/>
            <person name="Mahmoud A."/>
            <person name="Hajiyev E."/>
            <person name="Babayeva S."/>
            <person name="Izzatullayeva V."/>
            <person name="Mammadov A."/>
            <person name="Mammadov A."/>
            <person name="Sharifova S."/>
            <person name="Ojaghi J."/>
            <person name="Eynullazada K."/>
            <person name="Bayramov B."/>
            <person name="Abdulazimova A."/>
            <person name="Shahmuradov I."/>
        </authorList>
    </citation>
    <scope>NUCLEOTIDE SEQUENCE [LARGE SCALE GENOMIC DNA]</scope>
    <source>
        <strain evidence="2">cv. AG2017</strain>
        <tissue evidence="1">Leaf</tissue>
    </source>
</reference>
<dbReference type="EMBL" id="PGOL01001112">
    <property type="protein sequence ID" value="PKI60753.1"/>
    <property type="molecule type" value="Genomic_DNA"/>
</dbReference>
<proteinExistence type="predicted"/>
<keyword evidence="2" id="KW-1185">Reference proteome</keyword>
<evidence type="ECO:0000313" key="1">
    <source>
        <dbReference type="EMBL" id="PKI60753.1"/>
    </source>
</evidence>
<dbReference type="AlphaFoldDB" id="A0A2I0JY58"/>
<protein>
    <submittedName>
        <fullName evidence="1">Uncharacterized protein</fullName>
    </submittedName>
</protein>
<accession>A0A2I0JY58</accession>
<gene>
    <name evidence="1" type="ORF">CRG98_018836</name>
</gene>
<sequence length="97" mass="10749">MEYRAQVTGEGGQWIEDPDGMGNYFLRNFKDLFTLTTPTFPEDLVGLIEPVITDEKNTLIISPLTQEEIIKALNSILNLKALGSDESPLYSTNITAA</sequence>